<reference evidence="1 2" key="1">
    <citation type="journal article" date="2017" name="BMC Genomics">
        <title>Comparative genomic and phylogenomic analyses of the Bifidobacteriaceae family.</title>
        <authorList>
            <person name="Lugli G.A."/>
            <person name="Milani C."/>
            <person name="Turroni F."/>
            <person name="Duranti S."/>
            <person name="Mancabelli L."/>
            <person name="Mangifesta M."/>
            <person name="Ferrario C."/>
            <person name="Modesto M."/>
            <person name="Mattarelli P."/>
            <person name="Jiri K."/>
            <person name="van Sinderen D."/>
            <person name="Ventura M."/>
        </authorList>
    </citation>
    <scope>NUCLEOTIDE SEQUENCE [LARGE SCALE GENOMIC DNA]</scope>
    <source>
        <strain evidence="1 2">DSM 100201</strain>
    </source>
</reference>
<dbReference type="Proteomes" id="UP000216444">
    <property type="component" value="Unassembled WGS sequence"/>
</dbReference>
<dbReference type="RefSeq" id="WP_143248844.1">
    <property type="nucleotide sequence ID" value="NZ_MWWV01000003.1"/>
</dbReference>
<accession>A0A261FI36</accession>
<evidence type="ECO:0000313" key="2">
    <source>
        <dbReference type="Proteomes" id="UP000216444"/>
    </source>
</evidence>
<evidence type="ECO:0000313" key="1">
    <source>
        <dbReference type="EMBL" id="OZG58799.1"/>
    </source>
</evidence>
<proteinExistence type="predicted"/>
<sequence length="327" mass="38041">MRTNSKLNRLLSEAEANRLCIWSTSDTQRRMLQRREAAGELVRVGIRCFARTEYWQQLPHIERFRHHIRTLARIHPRWVFGGPTAAVMHGICDSLRQMKEIHRVMPVNAMVRSNHIMHNHYLRSDEHVIVDDVRVTTLGRTMFDCARWLTFPDALPIIESALRQRIITLDELHRIFRSEEGRSRRRALHALQYASGRTENGGEAYALAVMIEEGFTPPQLQVAMPCVNENGNPDRVDFFWRTGDGRSIVAELDGRIKYRDETMYRNGSLPDTIIAEKEREERIRMTVTSMVRFSFVEAYRRTDLVRKLEWAGVPRVTDSAVSTDVIV</sequence>
<comment type="caution">
    <text evidence="1">The sequence shown here is derived from an EMBL/GenBank/DDBJ whole genome shotgun (WGS) entry which is preliminary data.</text>
</comment>
<dbReference type="AlphaFoldDB" id="A0A261FI36"/>
<organism evidence="1 2">
    <name type="scientific">Bifidobacterium tissieri</name>
    <dbReference type="NCBI Taxonomy" id="1630162"/>
    <lineage>
        <taxon>Bacteria</taxon>
        <taxon>Bacillati</taxon>
        <taxon>Actinomycetota</taxon>
        <taxon>Actinomycetes</taxon>
        <taxon>Bifidobacteriales</taxon>
        <taxon>Bifidobacteriaceae</taxon>
        <taxon>Bifidobacterium</taxon>
    </lineage>
</organism>
<dbReference type="EMBL" id="MWWV01000003">
    <property type="protein sequence ID" value="OZG58799.1"/>
    <property type="molecule type" value="Genomic_DNA"/>
</dbReference>
<name>A0A261FI36_9BIFI</name>
<protein>
    <submittedName>
        <fullName evidence="1">CTP synthase</fullName>
    </submittedName>
</protein>
<gene>
    <name evidence="1" type="ORF">BTIS_0520</name>
</gene>
<keyword evidence="2" id="KW-1185">Reference proteome</keyword>